<evidence type="ECO:0000313" key="2">
    <source>
        <dbReference type="Proteomes" id="UP000824150"/>
    </source>
</evidence>
<comment type="caution">
    <text evidence="1">The sequence shown here is derived from an EMBL/GenBank/DDBJ whole genome shotgun (WGS) entry which is preliminary data.</text>
</comment>
<protein>
    <submittedName>
        <fullName evidence="1">Uncharacterized protein</fullName>
    </submittedName>
</protein>
<sequence length="101" mass="11063">MWTFILSVKPEDEIFAQSLDLILDAQDGAEPCQLIVTAPLNLVLATAPADAPYVKQLRQLELFDIPTYSLSVPLPSLPFVKVIDGPKLGLMLTASKHVLTF</sequence>
<dbReference type="Proteomes" id="UP000824150">
    <property type="component" value="Unassembled WGS sequence"/>
</dbReference>
<organism evidence="1 2">
    <name type="scientific">Candidatus Anaerobiospirillum merdipullorum</name>
    <dbReference type="NCBI Taxonomy" id="2838450"/>
    <lineage>
        <taxon>Bacteria</taxon>
        <taxon>Pseudomonadati</taxon>
        <taxon>Pseudomonadota</taxon>
        <taxon>Gammaproteobacteria</taxon>
        <taxon>Aeromonadales</taxon>
        <taxon>Succinivibrionaceae</taxon>
        <taxon>Anaerobiospirillum</taxon>
    </lineage>
</organism>
<reference evidence="1" key="2">
    <citation type="submission" date="2021-04" db="EMBL/GenBank/DDBJ databases">
        <authorList>
            <person name="Gilroy R."/>
        </authorList>
    </citation>
    <scope>NUCLEOTIDE SEQUENCE</scope>
    <source>
        <strain evidence="1">687</strain>
    </source>
</reference>
<name>A0A9E2NS54_9GAMM</name>
<evidence type="ECO:0000313" key="1">
    <source>
        <dbReference type="EMBL" id="MBU3826818.1"/>
    </source>
</evidence>
<gene>
    <name evidence="1" type="ORF">IAA31_04940</name>
</gene>
<proteinExistence type="predicted"/>
<dbReference type="AlphaFoldDB" id="A0A9E2NS54"/>
<dbReference type="EMBL" id="JAHLFG010000054">
    <property type="protein sequence ID" value="MBU3826818.1"/>
    <property type="molecule type" value="Genomic_DNA"/>
</dbReference>
<accession>A0A9E2NS54</accession>
<reference evidence="1" key="1">
    <citation type="journal article" date="2021" name="PeerJ">
        <title>Extensive microbial diversity within the chicken gut microbiome revealed by metagenomics and culture.</title>
        <authorList>
            <person name="Gilroy R."/>
            <person name="Ravi A."/>
            <person name="Getino M."/>
            <person name="Pursley I."/>
            <person name="Horton D.L."/>
            <person name="Alikhan N.F."/>
            <person name="Baker D."/>
            <person name="Gharbi K."/>
            <person name="Hall N."/>
            <person name="Watson M."/>
            <person name="Adriaenssens E.M."/>
            <person name="Foster-Nyarko E."/>
            <person name="Jarju S."/>
            <person name="Secka A."/>
            <person name="Antonio M."/>
            <person name="Oren A."/>
            <person name="Chaudhuri R.R."/>
            <person name="La Ragione R."/>
            <person name="Hildebrand F."/>
            <person name="Pallen M.J."/>
        </authorList>
    </citation>
    <scope>NUCLEOTIDE SEQUENCE</scope>
    <source>
        <strain evidence="1">687</strain>
    </source>
</reference>